<dbReference type="Proteomes" id="UP001400965">
    <property type="component" value="Unassembled WGS sequence"/>
</dbReference>
<dbReference type="RefSeq" id="WP_346043995.1">
    <property type="nucleotide sequence ID" value="NZ_BAAACP010000006.1"/>
</dbReference>
<protein>
    <submittedName>
        <fullName evidence="6">Radical SAM protein</fullName>
    </submittedName>
</protein>
<keyword evidence="7" id="KW-1185">Reference proteome</keyword>
<evidence type="ECO:0000313" key="6">
    <source>
        <dbReference type="EMBL" id="GAA0863395.1"/>
    </source>
</evidence>
<dbReference type="SUPFAM" id="SSF102114">
    <property type="entry name" value="Radical SAM enzymes"/>
    <property type="match status" value="1"/>
</dbReference>
<dbReference type="CDD" id="cd01335">
    <property type="entry name" value="Radical_SAM"/>
    <property type="match status" value="1"/>
</dbReference>
<dbReference type="SFLD" id="SFLDG01098">
    <property type="entry name" value="Uncharacterised_Radical_SAM_Su"/>
    <property type="match status" value="1"/>
</dbReference>
<dbReference type="InterPro" id="IPR034422">
    <property type="entry name" value="HydE/PylB-like"/>
</dbReference>
<proteinExistence type="predicted"/>
<evidence type="ECO:0000256" key="2">
    <source>
        <dbReference type="ARBA" id="ARBA00022723"/>
    </source>
</evidence>
<gene>
    <name evidence="6" type="ORF">GCM10008917_12610</name>
</gene>
<dbReference type="InterPro" id="IPR007197">
    <property type="entry name" value="rSAM"/>
</dbReference>
<dbReference type="PANTHER" id="PTHR43726">
    <property type="entry name" value="3-METHYLORNITHINE SYNTHASE"/>
    <property type="match status" value="1"/>
</dbReference>
<keyword evidence="1" id="KW-0949">S-adenosyl-L-methionine</keyword>
<dbReference type="PANTHER" id="PTHR43726:SF1">
    <property type="entry name" value="BIOTIN SYNTHASE"/>
    <property type="match status" value="1"/>
</dbReference>
<keyword evidence="3" id="KW-0408">Iron</keyword>
<dbReference type="PROSITE" id="PS51918">
    <property type="entry name" value="RADICAL_SAM"/>
    <property type="match status" value="1"/>
</dbReference>
<dbReference type="InterPro" id="IPR006638">
    <property type="entry name" value="Elp3/MiaA/NifB-like_rSAM"/>
</dbReference>
<name>A0ABN1M2D5_9FIRM</name>
<evidence type="ECO:0000256" key="4">
    <source>
        <dbReference type="ARBA" id="ARBA00023014"/>
    </source>
</evidence>
<evidence type="ECO:0000256" key="1">
    <source>
        <dbReference type="ARBA" id="ARBA00022691"/>
    </source>
</evidence>
<organism evidence="6 7">
    <name type="scientific">Paraclostridium tenue</name>
    <dbReference type="NCBI Taxonomy" id="1737"/>
    <lineage>
        <taxon>Bacteria</taxon>
        <taxon>Bacillati</taxon>
        <taxon>Bacillota</taxon>
        <taxon>Clostridia</taxon>
        <taxon>Peptostreptococcales</taxon>
        <taxon>Peptostreptococcaceae</taxon>
        <taxon>Paraclostridium</taxon>
    </lineage>
</organism>
<dbReference type="InterPro" id="IPR058240">
    <property type="entry name" value="rSAM_sf"/>
</dbReference>
<keyword evidence="4" id="KW-0411">Iron-sulfur</keyword>
<dbReference type="InterPro" id="IPR013785">
    <property type="entry name" value="Aldolase_TIM"/>
</dbReference>
<dbReference type="SFLD" id="SFLDS00029">
    <property type="entry name" value="Radical_SAM"/>
    <property type="match status" value="1"/>
</dbReference>
<dbReference type="SMART" id="SM00729">
    <property type="entry name" value="Elp3"/>
    <property type="match status" value="1"/>
</dbReference>
<dbReference type="Pfam" id="PF04055">
    <property type="entry name" value="Radical_SAM"/>
    <property type="match status" value="1"/>
</dbReference>
<comment type="caution">
    <text evidence="6">The sequence shown here is derived from an EMBL/GenBank/DDBJ whole genome shotgun (WGS) entry which is preliminary data.</text>
</comment>
<keyword evidence="2" id="KW-0479">Metal-binding</keyword>
<dbReference type="SFLD" id="SFLDG01082">
    <property type="entry name" value="B12-binding_domain_containing"/>
    <property type="match status" value="1"/>
</dbReference>
<evidence type="ECO:0000256" key="3">
    <source>
        <dbReference type="ARBA" id="ARBA00023004"/>
    </source>
</evidence>
<reference evidence="6 7" key="1">
    <citation type="journal article" date="2019" name="Int. J. Syst. Evol. Microbiol.">
        <title>The Global Catalogue of Microorganisms (GCM) 10K type strain sequencing project: providing services to taxonomists for standard genome sequencing and annotation.</title>
        <authorList>
            <consortium name="The Broad Institute Genomics Platform"/>
            <consortium name="The Broad Institute Genome Sequencing Center for Infectious Disease"/>
            <person name="Wu L."/>
            <person name="Ma J."/>
        </authorList>
    </citation>
    <scope>NUCLEOTIDE SEQUENCE [LARGE SCALE GENOMIC DNA]</scope>
    <source>
        <strain evidence="6 7">JCM 6486</strain>
    </source>
</reference>
<dbReference type="Gene3D" id="3.20.20.70">
    <property type="entry name" value="Aldolase class I"/>
    <property type="match status" value="1"/>
</dbReference>
<evidence type="ECO:0000313" key="7">
    <source>
        <dbReference type="Proteomes" id="UP001400965"/>
    </source>
</evidence>
<dbReference type="EMBL" id="BAAACP010000006">
    <property type="protein sequence ID" value="GAA0863395.1"/>
    <property type="molecule type" value="Genomic_DNA"/>
</dbReference>
<sequence>MIRLSIGTAIELEMKKGKSDIPPTTAYIMIGNKCSNKCSFCSQSIESSSRKDKLSRVIWPEYDKEDILDAFINYKKDNIKRICIQSMASDESYDEVTKFIKYINQYLNIPISLSAKLEDMEDLDKFFELGVDKIGIAIDAANKELYENIKGNNFEEKIDFIKEAGIMYPNKISTHIIVGLGETHKDIYDLYKNLKSYSITISLFAFTPVKGTKMENVCQPNIESYRRIQLMTYMIDKGYNRDYFKFNKHGYLEFVEIDDYMKQDILKGLPFEIKGCKDCNRPYYNERPGHTIYNYSKKLNKDEIDLAIKELNFKIGEI</sequence>
<accession>A0ABN1M2D5</accession>
<evidence type="ECO:0000259" key="5">
    <source>
        <dbReference type="PROSITE" id="PS51918"/>
    </source>
</evidence>
<feature type="domain" description="Radical SAM core" evidence="5">
    <location>
        <begin position="20"/>
        <end position="240"/>
    </location>
</feature>